<accession>A0A067SGQ9</accession>
<evidence type="ECO:0008006" key="3">
    <source>
        <dbReference type="Google" id="ProtNLM"/>
    </source>
</evidence>
<gene>
    <name evidence="1" type="ORF">GALMADRAFT_254966</name>
</gene>
<proteinExistence type="predicted"/>
<evidence type="ECO:0000313" key="2">
    <source>
        <dbReference type="Proteomes" id="UP000027222"/>
    </source>
</evidence>
<dbReference type="OrthoDB" id="2149705at2759"/>
<dbReference type="HOGENOM" id="CLU_103806_2_0_1"/>
<protein>
    <recommendedName>
        <fullName evidence="3">ASCH domain-containing protein</fullName>
    </recommendedName>
</protein>
<reference evidence="2" key="1">
    <citation type="journal article" date="2014" name="Proc. Natl. Acad. Sci. U.S.A.">
        <title>Extensive sampling of basidiomycete genomes demonstrates inadequacy of the white-rot/brown-rot paradigm for wood decay fungi.</title>
        <authorList>
            <person name="Riley R."/>
            <person name="Salamov A.A."/>
            <person name="Brown D.W."/>
            <person name="Nagy L.G."/>
            <person name="Floudas D."/>
            <person name="Held B.W."/>
            <person name="Levasseur A."/>
            <person name="Lombard V."/>
            <person name="Morin E."/>
            <person name="Otillar R."/>
            <person name="Lindquist E.A."/>
            <person name="Sun H."/>
            <person name="LaButti K.M."/>
            <person name="Schmutz J."/>
            <person name="Jabbour D."/>
            <person name="Luo H."/>
            <person name="Baker S.E."/>
            <person name="Pisabarro A.G."/>
            <person name="Walton J.D."/>
            <person name="Blanchette R.A."/>
            <person name="Henrissat B."/>
            <person name="Martin F."/>
            <person name="Cullen D."/>
            <person name="Hibbett D.S."/>
            <person name="Grigoriev I.V."/>
        </authorList>
    </citation>
    <scope>NUCLEOTIDE SEQUENCE [LARGE SCALE GENOMIC DNA]</scope>
    <source>
        <strain evidence="2">CBS 339.88</strain>
    </source>
</reference>
<dbReference type="AlphaFoldDB" id="A0A067SGQ9"/>
<name>A0A067SGQ9_GALM3</name>
<keyword evidence="2" id="KW-1185">Reference proteome</keyword>
<dbReference type="Proteomes" id="UP000027222">
    <property type="component" value="Unassembled WGS sequence"/>
</dbReference>
<dbReference type="SUPFAM" id="SSF88697">
    <property type="entry name" value="PUA domain-like"/>
    <property type="match status" value="1"/>
</dbReference>
<dbReference type="EMBL" id="KL142398">
    <property type="protein sequence ID" value="KDR70130.1"/>
    <property type="molecule type" value="Genomic_DNA"/>
</dbReference>
<organism evidence="1 2">
    <name type="scientific">Galerina marginata (strain CBS 339.88)</name>
    <dbReference type="NCBI Taxonomy" id="685588"/>
    <lineage>
        <taxon>Eukaryota</taxon>
        <taxon>Fungi</taxon>
        <taxon>Dikarya</taxon>
        <taxon>Basidiomycota</taxon>
        <taxon>Agaricomycotina</taxon>
        <taxon>Agaricomycetes</taxon>
        <taxon>Agaricomycetidae</taxon>
        <taxon>Agaricales</taxon>
        <taxon>Agaricineae</taxon>
        <taxon>Strophariaceae</taxon>
        <taxon>Galerina</taxon>
    </lineage>
</organism>
<dbReference type="InterPro" id="IPR015947">
    <property type="entry name" value="PUA-like_sf"/>
</dbReference>
<sequence>MTSAIIRQDVVLPMMNDYMQQIVQGKKNYEFRRYRITPSVVRVWFYLTAPQSHIGYICEIDNAVTRTAADEKLVEDGRIRSVYKLLEPITLATMKAKYGMKGAPRGLVYTPLQISLDAPWQDQELILRRPGVQDQIHLSDHDEDEDVKSVA</sequence>
<evidence type="ECO:0000313" key="1">
    <source>
        <dbReference type="EMBL" id="KDR70130.1"/>
    </source>
</evidence>